<protein>
    <submittedName>
        <fullName evidence="1">Uncharacterized protein</fullName>
    </submittedName>
</protein>
<dbReference type="EMBL" id="UOEU01000206">
    <property type="protein sequence ID" value="VAW31368.1"/>
    <property type="molecule type" value="Genomic_DNA"/>
</dbReference>
<proteinExistence type="predicted"/>
<sequence>MNAINEQNSLLNSAKDRLRRLSLRRLRVADDFLAYLEEREENEATEELLNIEGFEEAFAEAVQQAESGETAPWLATAGMLADDPTLLPMLDEIYTARDQE</sequence>
<evidence type="ECO:0000313" key="1">
    <source>
        <dbReference type="EMBL" id="VAW31368.1"/>
    </source>
</evidence>
<reference evidence="1" key="1">
    <citation type="submission" date="2018-06" db="EMBL/GenBank/DDBJ databases">
        <authorList>
            <person name="Zhirakovskaya E."/>
        </authorList>
    </citation>
    <scope>NUCLEOTIDE SEQUENCE</scope>
</reference>
<organism evidence="1">
    <name type="scientific">hydrothermal vent metagenome</name>
    <dbReference type="NCBI Taxonomy" id="652676"/>
    <lineage>
        <taxon>unclassified sequences</taxon>
        <taxon>metagenomes</taxon>
        <taxon>ecological metagenomes</taxon>
    </lineage>
</organism>
<accession>A0A3B0UKV7</accession>
<gene>
    <name evidence="1" type="ORF">MNBD_CHLOROFLEXI01-184</name>
</gene>
<dbReference type="AlphaFoldDB" id="A0A3B0UKV7"/>
<name>A0A3B0UKV7_9ZZZZ</name>